<keyword evidence="3" id="KW-1185">Reference proteome</keyword>
<name>D8QSU2_SELML</name>
<feature type="signal peptide" evidence="1">
    <location>
        <begin position="1"/>
        <end position="23"/>
    </location>
</feature>
<feature type="chain" id="PRO_5003121199" description="Pectinesterase inhibitor domain-containing protein" evidence="1">
    <location>
        <begin position="24"/>
        <end position="140"/>
    </location>
</feature>
<evidence type="ECO:0000313" key="3">
    <source>
        <dbReference type="Proteomes" id="UP000001514"/>
    </source>
</evidence>
<accession>D8QSU2</accession>
<dbReference type="Gramene" id="EFJ36996">
    <property type="protein sequence ID" value="EFJ36996"/>
    <property type="gene ID" value="SELMODRAFT_403873"/>
</dbReference>
<dbReference type="Proteomes" id="UP000001514">
    <property type="component" value="Unassembled WGS sequence"/>
</dbReference>
<proteinExistence type="predicted"/>
<dbReference type="KEGG" id="smo:SELMODRAFT_403873"/>
<keyword evidence="1" id="KW-0732">Signal</keyword>
<dbReference type="InParanoid" id="D8QSU2"/>
<sequence>MAFARSVLLMLLVLAMVATLAPAQLAPPPCSLPNLQGIVRVLQSLAAHLLLQHPLGETTPPSVLPLSFNVQREEERSCNAKMQQQRLSLHAFISLQQHAALAIHHGQNGEVIWQALHRESASARMTVLFILEKCKSVQDG</sequence>
<dbReference type="HOGENOM" id="CLU_1838573_0_0_1"/>
<reference evidence="2 3" key="1">
    <citation type="journal article" date="2011" name="Science">
        <title>The Selaginella genome identifies genetic changes associated with the evolution of vascular plants.</title>
        <authorList>
            <person name="Banks J.A."/>
            <person name="Nishiyama T."/>
            <person name="Hasebe M."/>
            <person name="Bowman J.L."/>
            <person name="Gribskov M."/>
            <person name="dePamphilis C."/>
            <person name="Albert V.A."/>
            <person name="Aono N."/>
            <person name="Aoyama T."/>
            <person name="Ambrose B.A."/>
            <person name="Ashton N.W."/>
            <person name="Axtell M.J."/>
            <person name="Barker E."/>
            <person name="Barker M.S."/>
            <person name="Bennetzen J.L."/>
            <person name="Bonawitz N.D."/>
            <person name="Chapple C."/>
            <person name="Cheng C."/>
            <person name="Correa L.G."/>
            <person name="Dacre M."/>
            <person name="DeBarry J."/>
            <person name="Dreyer I."/>
            <person name="Elias M."/>
            <person name="Engstrom E.M."/>
            <person name="Estelle M."/>
            <person name="Feng L."/>
            <person name="Finet C."/>
            <person name="Floyd S.K."/>
            <person name="Frommer W.B."/>
            <person name="Fujita T."/>
            <person name="Gramzow L."/>
            <person name="Gutensohn M."/>
            <person name="Harholt J."/>
            <person name="Hattori M."/>
            <person name="Heyl A."/>
            <person name="Hirai T."/>
            <person name="Hiwatashi Y."/>
            <person name="Ishikawa M."/>
            <person name="Iwata M."/>
            <person name="Karol K.G."/>
            <person name="Koehler B."/>
            <person name="Kolukisaoglu U."/>
            <person name="Kubo M."/>
            <person name="Kurata T."/>
            <person name="Lalonde S."/>
            <person name="Li K."/>
            <person name="Li Y."/>
            <person name="Litt A."/>
            <person name="Lyons E."/>
            <person name="Manning G."/>
            <person name="Maruyama T."/>
            <person name="Michael T.P."/>
            <person name="Mikami K."/>
            <person name="Miyazaki S."/>
            <person name="Morinaga S."/>
            <person name="Murata T."/>
            <person name="Mueller-Roeber B."/>
            <person name="Nelson D.R."/>
            <person name="Obara M."/>
            <person name="Oguri Y."/>
            <person name="Olmstead R.G."/>
            <person name="Onodera N."/>
            <person name="Petersen B.L."/>
            <person name="Pils B."/>
            <person name="Prigge M."/>
            <person name="Rensing S.A."/>
            <person name="Riano-Pachon D.M."/>
            <person name="Roberts A.W."/>
            <person name="Sato Y."/>
            <person name="Scheller H.V."/>
            <person name="Schulz B."/>
            <person name="Schulz C."/>
            <person name="Shakirov E.V."/>
            <person name="Shibagaki N."/>
            <person name="Shinohara N."/>
            <person name="Shippen D.E."/>
            <person name="Soerensen I."/>
            <person name="Sotooka R."/>
            <person name="Sugimoto N."/>
            <person name="Sugita M."/>
            <person name="Sumikawa N."/>
            <person name="Tanurdzic M."/>
            <person name="Theissen G."/>
            <person name="Ulvskov P."/>
            <person name="Wakazuki S."/>
            <person name="Weng J.K."/>
            <person name="Willats W.W."/>
            <person name="Wipf D."/>
            <person name="Wolf P.G."/>
            <person name="Yang L."/>
            <person name="Zimmer A.D."/>
            <person name="Zhu Q."/>
            <person name="Mitros T."/>
            <person name="Hellsten U."/>
            <person name="Loque D."/>
            <person name="Otillar R."/>
            <person name="Salamov A."/>
            <person name="Schmutz J."/>
            <person name="Shapiro H."/>
            <person name="Lindquist E."/>
            <person name="Lucas S."/>
            <person name="Rokhsar D."/>
            <person name="Grigoriev I.V."/>
        </authorList>
    </citation>
    <scope>NUCLEOTIDE SEQUENCE [LARGE SCALE GENOMIC DNA]</scope>
</reference>
<protein>
    <recommendedName>
        <fullName evidence="4">Pectinesterase inhibitor domain-containing protein</fullName>
    </recommendedName>
</protein>
<dbReference type="AlphaFoldDB" id="D8QSU2"/>
<evidence type="ECO:0008006" key="4">
    <source>
        <dbReference type="Google" id="ProtNLM"/>
    </source>
</evidence>
<dbReference type="EMBL" id="GL377566">
    <property type="protein sequence ID" value="EFJ36996.1"/>
    <property type="molecule type" value="Genomic_DNA"/>
</dbReference>
<organism evidence="3">
    <name type="scientific">Selaginella moellendorffii</name>
    <name type="common">Spikemoss</name>
    <dbReference type="NCBI Taxonomy" id="88036"/>
    <lineage>
        <taxon>Eukaryota</taxon>
        <taxon>Viridiplantae</taxon>
        <taxon>Streptophyta</taxon>
        <taxon>Embryophyta</taxon>
        <taxon>Tracheophyta</taxon>
        <taxon>Lycopodiopsida</taxon>
        <taxon>Selaginellales</taxon>
        <taxon>Selaginellaceae</taxon>
        <taxon>Selaginella</taxon>
    </lineage>
</organism>
<evidence type="ECO:0000256" key="1">
    <source>
        <dbReference type="SAM" id="SignalP"/>
    </source>
</evidence>
<evidence type="ECO:0000313" key="2">
    <source>
        <dbReference type="EMBL" id="EFJ36996.1"/>
    </source>
</evidence>
<gene>
    <name evidence="2" type="ORF">SELMODRAFT_403873</name>
</gene>